<comment type="caution">
    <text evidence="3">The sequence shown here is derived from an EMBL/GenBank/DDBJ whole genome shotgun (WGS) entry which is preliminary data.</text>
</comment>
<dbReference type="OrthoDB" id="2086132at2"/>
<dbReference type="Proteomes" id="UP000294743">
    <property type="component" value="Unassembled WGS sequence"/>
</dbReference>
<evidence type="ECO:0000313" key="3">
    <source>
        <dbReference type="EMBL" id="TDW14592.1"/>
    </source>
</evidence>
<evidence type="ECO:0000313" key="4">
    <source>
        <dbReference type="Proteomes" id="UP000294743"/>
    </source>
</evidence>
<accession>A0A4R7ZBR1</accession>
<comment type="similarity">
    <text evidence="1 2">Belongs to the UPF0473 family.</text>
</comment>
<gene>
    <name evidence="3" type="ORF">EDD63_13819</name>
</gene>
<dbReference type="PANTHER" id="PTHR40066:SF1">
    <property type="entry name" value="UPF0473 PROTEIN CBO2561_CLC_2432"/>
    <property type="match status" value="1"/>
</dbReference>
<keyword evidence="4" id="KW-1185">Reference proteome</keyword>
<sequence>MESNTMFIQDENGNEKEMRILFTFENGDKKYVVFQDMQPVDDELFASVYDEEGSLLPVETDEEWEMIEEVILAFTEDTEGV</sequence>
<evidence type="ECO:0000256" key="2">
    <source>
        <dbReference type="HAMAP-Rule" id="MF_01448"/>
    </source>
</evidence>
<dbReference type="PANTHER" id="PTHR40066">
    <property type="entry name" value="UPF0473 PROTEIN CBO2561/CLC_2432"/>
    <property type="match status" value="1"/>
</dbReference>
<dbReference type="AlphaFoldDB" id="A0A4R7ZBR1"/>
<name>A0A4R7ZBR1_9FIRM</name>
<organism evidence="3 4">
    <name type="scientific">Breznakia blatticola</name>
    <dbReference type="NCBI Taxonomy" id="1754012"/>
    <lineage>
        <taxon>Bacteria</taxon>
        <taxon>Bacillati</taxon>
        <taxon>Bacillota</taxon>
        <taxon>Erysipelotrichia</taxon>
        <taxon>Erysipelotrichales</taxon>
        <taxon>Erysipelotrichaceae</taxon>
        <taxon>Breznakia</taxon>
    </lineage>
</organism>
<evidence type="ECO:0000256" key="1">
    <source>
        <dbReference type="ARBA" id="ARBA00008439"/>
    </source>
</evidence>
<dbReference type="Pfam" id="PF06949">
    <property type="entry name" value="DUF1292"/>
    <property type="match status" value="1"/>
</dbReference>
<protein>
    <recommendedName>
        <fullName evidence="2">UPF0473 protein EDD63_13819</fullName>
    </recommendedName>
</protein>
<dbReference type="HAMAP" id="MF_01448">
    <property type="entry name" value="UPF0473"/>
    <property type="match status" value="1"/>
</dbReference>
<reference evidence="3 4" key="1">
    <citation type="submission" date="2019-03" db="EMBL/GenBank/DDBJ databases">
        <title>Genomic Encyclopedia of Type Strains, Phase IV (KMG-IV): sequencing the most valuable type-strain genomes for metagenomic binning, comparative biology and taxonomic classification.</title>
        <authorList>
            <person name="Goeker M."/>
        </authorList>
    </citation>
    <scope>NUCLEOTIDE SEQUENCE [LARGE SCALE GENOMIC DNA]</scope>
    <source>
        <strain evidence="3 4">DSM 28867</strain>
    </source>
</reference>
<dbReference type="InterPro" id="IPR009711">
    <property type="entry name" value="UPF0473"/>
</dbReference>
<dbReference type="RefSeq" id="WP_134170683.1">
    <property type="nucleotide sequence ID" value="NZ_SODD01000038.1"/>
</dbReference>
<proteinExistence type="inferred from homology"/>
<dbReference type="EMBL" id="SODD01000038">
    <property type="protein sequence ID" value="TDW14592.1"/>
    <property type="molecule type" value="Genomic_DNA"/>
</dbReference>